<protein>
    <submittedName>
        <fullName evidence="2">Small gp16 terminase DNA packaging enzyme</fullName>
    </submittedName>
</protein>
<proteinExistence type="predicted"/>
<reference evidence="2 3" key="1">
    <citation type="submission" date="2011-07" db="EMBL/GenBank/DDBJ databases">
        <title>Viral Tagging: a high-throughput approach to explore virus-host interactions.</title>
        <authorList>
            <person name="Deng L."/>
            <person name="Sullivan M.B."/>
            <person name="Poulos B."/>
            <person name="Ignacio Espinoza J.C."/>
        </authorList>
    </citation>
    <scope>NUCLEOTIDE SEQUENCE [LARGE SCALE GENOMIC DNA]</scope>
</reference>
<name>H8ZN89_9CAUD</name>
<dbReference type="GeneID" id="14005374"/>
<evidence type="ECO:0000313" key="2">
    <source>
        <dbReference type="EMBL" id="AFD02950.1"/>
    </source>
</evidence>
<organism evidence="2 3">
    <name type="scientific">Synechococcus phage metaG-MbCM1</name>
    <dbReference type="NCBI Taxonomy" id="1079999"/>
    <lineage>
        <taxon>Viruses</taxon>
        <taxon>Duplodnaviria</taxon>
        <taxon>Heunggongvirae</taxon>
        <taxon>Uroviricota</taxon>
        <taxon>Caudoviricetes</taxon>
        <taxon>Pantevenvirales</taxon>
        <taxon>Kyanoviridae</taxon>
        <taxon>Galenevirus</taxon>
        <taxon>Galenevirus mbcm1</taxon>
    </lineage>
</organism>
<dbReference type="OrthoDB" id="20321at10239"/>
<feature type="region of interest" description="Disordered" evidence="1">
    <location>
        <begin position="1"/>
        <end position="25"/>
    </location>
</feature>
<dbReference type="Pfam" id="PF11053">
    <property type="entry name" value="DNA_Packaging"/>
    <property type="match status" value="1"/>
</dbReference>
<dbReference type="InterPro" id="IPR020342">
    <property type="entry name" value="Phage_T4_Gp16_DNA-pack"/>
</dbReference>
<evidence type="ECO:0000256" key="1">
    <source>
        <dbReference type="SAM" id="MobiDB-lite"/>
    </source>
</evidence>
<accession>H8ZN89</accession>
<dbReference type="Proteomes" id="UP000007597">
    <property type="component" value="Segment"/>
</dbReference>
<dbReference type="KEGG" id="vg:14005374"/>
<evidence type="ECO:0000313" key="3">
    <source>
        <dbReference type="Proteomes" id="UP000007597"/>
    </source>
</evidence>
<sequence length="142" mass="15837">MADPFSGLNETFGAEPSELQKHVENVKPTLKKTDSQDVKQDYEISRAQLHNLVMKGQEAVDGILDVARASDHPRAYEVAGQLIKNVGDVADKLIDLLKKMKELDDDQTKITNNTTNGLFVGSTAELQKMLKQQKEINKKDTK</sequence>
<dbReference type="RefSeq" id="YP_007001601.1">
    <property type="nucleotide sequence ID" value="NC_019443.1"/>
</dbReference>
<dbReference type="Gene3D" id="1.10.287.1060">
    <property type="entry name" value="ESAT-6-like"/>
    <property type="match status" value="1"/>
</dbReference>
<keyword evidence="3" id="KW-1185">Reference proteome</keyword>
<dbReference type="EMBL" id="JN371769">
    <property type="protein sequence ID" value="AFD02950.1"/>
    <property type="molecule type" value="Genomic_DNA"/>
</dbReference>